<name>A0A1I4ARJ8_9GAMM</name>
<dbReference type="EMBL" id="FOSR01000004">
    <property type="protein sequence ID" value="SFK58521.1"/>
    <property type="molecule type" value="Genomic_DNA"/>
</dbReference>
<feature type="region of interest" description="Disordered" evidence="1">
    <location>
        <begin position="178"/>
        <end position="217"/>
    </location>
</feature>
<keyword evidence="3" id="KW-1185">Reference proteome</keyword>
<organism evidence="2 3">
    <name type="scientific">Rhodanobacter glycinis</name>
    <dbReference type="NCBI Taxonomy" id="582702"/>
    <lineage>
        <taxon>Bacteria</taxon>
        <taxon>Pseudomonadati</taxon>
        <taxon>Pseudomonadota</taxon>
        <taxon>Gammaproteobacteria</taxon>
        <taxon>Lysobacterales</taxon>
        <taxon>Rhodanobacteraceae</taxon>
        <taxon>Rhodanobacter</taxon>
    </lineage>
</organism>
<dbReference type="AlphaFoldDB" id="A0A1I4ARJ8"/>
<proteinExistence type="predicted"/>
<gene>
    <name evidence="2" type="ORF">SAMN05192579_10477</name>
</gene>
<evidence type="ECO:0000313" key="2">
    <source>
        <dbReference type="EMBL" id="SFK58521.1"/>
    </source>
</evidence>
<evidence type="ECO:0000256" key="1">
    <source>
        <dbReference type="SAM" id="MobiDB-lite"/>
    </source>
</evidence>
<evidence type="ECO:0000313" key="3">
    <source>
        <dbReference type="Proteomes" id="UP000198725"/>
    </source>
</evidence>
<accession>A0A1I4ARJ8</accession>
<feature type="compositionally biased region" description="Pro residues" evidence="1">
    <location>
        <begin position="204"/>
        <end position="217"/>
    </location>
</feature>
<sequence>MTLGRPLFRGACHSHGGAFPSEEAASPDPSQEVPVKRLCMVLAGVGMALSGGAAVASSMSLTHFKPKVMPVLVAVNAKGHVTKVLPSTPLSPKLQRLLAENLDEWIAKPAMAKGHAVGSQVIVSVALRAEPRKDGNYDVNFAYVSMLPSPYGSAAHWVWKDGDQLALVSDSDAGLRQRMWRPRPVPPPRMNWRPRMDETMRPASNPPAPRPVPPPRR</sequence>
<dbReference type="Proteomes" id="UP000198725">
    <property type="component" value="Unassembled WGS sequence"/>
</dbReference>
<reference evidence="3" key="1">
    <citation type="submission" date="2016-10" db="EMBL/GenBank/DDBJ databases">
        <authorList>
            <person name="Varghese N."/>
            <person name="Submissions S."/>
        </authorList>
    </citation>
    <scope>NUCLEOTIDE SEQUENCE [LARGE SCALE GENOMIC DNA]</scope>
    <source>
        <strain evidence="3">MO64</strain>
    </source>
</reference>
<protein>
    <submittedName>
        <fullName evidence="2">Uncharacterized protein</fullName>
    </submittedName>
</protein>